<evidence type="ECO:0000259" key="4">
    <source>
        <dbReference type="Pfam" id="PF21530"/>
    </source>
</evidence>
<dbReference type="Pfam" id="PF21530">
    <property type="entry name" value="Pif1_2B_dom"/>
    <property type="match status" value="1"/>
</dbReference>
<dbReference type="SUPFAM" id="SSF52540">
    <property type="entry name" value="P-loop containing nucleoside triphosphate hydrolases"/>
    <property type="match status" value="2"/>
</dbReference>
<sequence length="892" mass="99975">MPSQRVRDIKEEDISEPIEIRVIRKWISKTKKEDLCYQFIDIYGDCIEATADIKHIEQFDSVIQLNSCYRVTGYICTKPRAYMATVNHPASLVIGQKAKFQRITNDAIPTIYFDFATYDIIKERIREPKLLTDYIGRVEKNYLRSTTKQMQLRKTLLQDEMKREVEITIWPDMSHLIGDEVIPGDILAITSTMVTEHNGHLQLESTHLTTVLRNPDLPETIEHVNRLKALPPMQPTQKIEDMVTLLDLKLASQQKIQLVLCCLLKMFAKALPTAGEKRYCVNATITDATGSVDTVFFNESMEAMVHVSCEDMVTKHAQSANTRDVPQLLQTIIDKPKLLHLNLKNDGQIVVNNVTDVTGSSHIKTPSKEGTTSTFTPNTPLPKTYASKRQLLETEDALSLEHDRLFSNMTTEQKGVYSNIIRDVNSDKGGVFFVYGYGGTGKTYIWRTLSAALRSKAHIVLNVASSGIASLLLPGGSTAHSRFGIPLNPHEGSDCNIRKGTPLADLMIRCKLMIWDAAPMMHKHCFEAVNNSLQDIMEDVCASNKDKPFGGKTVVFGGDFRQILPVVPKGTRQNIVNETTNSSYLWKHCTVLRLTKNMRLQSLDDIEERAKLKEFSEWIASIGDGRVGTESEKGSASIEILEDMLIKYSGDPIAAIVEDTYPMFRDSVDDPMFLRDRAILAPTLAAVHSINNYMNSLNSNEGYTYLSSDSTCKSDGSANDFMSELHTPEFLNSIECSGVPNHELHLKVGTPVMLLRNLNHSIGLCNGTRLVVTRLATHVLECKILTGAKSGEKVLLPRLNLTPSDTKIPFKFQRRQFPIMISYAMTINKCQGQSLSNVGLFLQKPVFSHGQLYVAVSRVTNRKGLRILVCDQDNAALNMTDNVVYKEVFINV</sequence>
<dbReference type="EC" id="5.6.2.3" evidence="1"/>
<evidence type="ECO:0000313" key="6">
    <source>
        <dbReference type="Proteomes" id="UP001632038"/>
    </source>
</evidence>
<dbReference type="EMBL" id="JAVIJP010000013">
    <property type="protein sequence ID" value="KAL3646533.1"/>
    <property type="molecule type" value="Genomic_DNA"/>
</dbReference>
<dbReference type="InterPro" id="IPR049163">
    <property type="entry name" value="Pif1-like_2B_dom"/>
</dbReference>
<organism evidence="5 6">
    <name type="scientific">Castilleja foliolosa</name>
    <dbReference type="NCBI Taxonomy" id="1961234"/>
    <lineage>
        <taxon>Eukaryota</taxon>
        <taxon>Viridiplantae</taxon>
        <taxon>Streptophyta</taxon>
        <taxon>Embryophyta</taxon>
        <taxon>Tracheophyta</taxon>
        <taxon>Spermatophyta</taxon>
        <taxon>Magnoliopsida</taxon>
        <taxon>eudicotyledons</taxon>
        <taxon>Gunneridae</taxon>
        <taxon>Pentapetalae</taxon>
        <taxon>asterids</taxon>
        <taxon>lamiids</taxon>
        <taxon>Lamiales</taxon>
        <taxon>Orobanchaceae</taxon>
        <taxon>Pedicularideae</taxon>
        <taxon>Castillejinae</taxon>
        <taxon>Castilleja</taxon>
    </lineage>
</organism>
<accession>A0ABD3DWM3</accession>
<keyword evidence="1" id="KW-0233">DNA recombination</keyword>
<dbReference type="Gene3D" id="3.40.50.300">
    <property type="entry name" value="P-loop containing nucleotide triphosphate hydrolases"/>
    <property type="match status" value="1"/>
</dbReference>
<dbReference type="GO" id="GO:0016787">
    <property type="term" value="F:hydrolase activity"/>
    <property type="evidence" value="ECO:0007669"/>
    <property type="project" value="UniProtKB-KW"/>
</dbReference>
<gene>
    <name evidence="5" type="ORF">CASFOL_011713</name>
</gene>
<dbReference type="GO" id="GO:0005524">
    <property type="term" value="F:ATP binding"/>
    <property type="evidence" value="ECO:0007669"/>
    <property type="project" value="UniProtKB-KW"/>
</dbReference>
<feature type="domain" description="DNA helicase Pif1-like DEAD-box helicase" evidence="3">
    <location>
        <begin position="409"/>
        <end position="632"/>
    </location>
</feature>
<comment type="cofactor">
    <cofactor evidence="1">
        <name>Mg(2+)</name>
        <dbReference type="ChEBI" id="CHEBI:18420"/>
    </cofactor>
</comment>
<evidence type="ECO:0000313" key="5">
    <source>
        <dbReference type="EMBL" id="KAL3646533.1"/>
    </source>
</evidence>
<dbReference type="GO" id="GO:0043139">
    <property type="term" value="F:5'-3' DNA helicase activity"/>
    <property type="evidence" value="ECO:0007669"/>
    <property type="project" value="UniProtKB-EC"/>
</dbReference>
<evidence type="ECO:0000256" key="1">
    <source>
        <dbReference type="RuleBase" id="RU363044"/>
    </source>
</evidence>
<evidence type="ECO:0000256" key="2">
    <source>
        <dbReference type="SAM" id="MobiDB-lite"/>
    </source>
</evidence>
<comment type="catalytic activity">
    <reaction evidence="1">
        <text>ATP + H2O = ADP + phosphate + H(+)</text>
        <dbReference type="Rhea" id="RHEA:13065"/>
        <dbReference type="ChEBI" id="CHEBI:15377"/>
        <dbReference type="ChEBI" id="CHEBI:15378"/>
        <dbReference type="ChEBI" id="CHEBI:30616"/>
        <dbReference type="ChEBI" id="CHEBI:43474"/>
        <dbReference type="ChEBI" id="CHEBI:456216"/>
        <dbReference type="EC" id="5.6.2.3"/>
    </reaction>
</comment>
<comment type="similarity">
    <text evidence="1">Belongs to the helicase family.</text>
</comment>
<keyword evidence="1" id="KW-0067">ATP-binding</keyword>
<dbReference type="InterPro" id="IPR027417">
    <property type="entry name" value="P-loop_NTPase"/>
</dbReference>
<comment type="caution">
    <text evidence="5">The sequence shown here is derived from an EMBL/GenBank/DDBJ whole genome shotgun (WGS) entry which is preliminary data.</text>
</comment>
<dbReference type="Proteomes" id="UP001632038">
    <property type="component" value="Unassembled WGS sequence"/>
</dbReference>
<dbReference type="CDD" id="cd18809">
    <property type="entry name" value="SF1_C_RecD"/>
    <property type="match status" value="1"/>
</dbReference>
<keyword evidence="6" id="KW-1185">Reference proteome</keyword>
<dbReference type="Pfam" id="PF05970">
    <property type="entry name" value="PIF1"/>
    <property type="match status" value="1"/>
</dbReference>
<name>A0ABD3DWM3_9LAMI</name>
<keyword evidence="1" id="KW-0378">Hydrolase</keyword>
<dbReference type="SUPFAM" id="SSF50249">
    <property type="entry name" value="Nucleic acid-binding proteins"/>
    <property type="match status" value="2"/>
</dbReference>
<feature type="compositionally biased region" description="Polar residues" evidence="2">
    <location>
        <begin position="360"/>
        <end position="378"/>
    </location>
</feature>
<proteinExistence type="inferred from homology"/>
<keyword evidence="1" id="KW-0547">Nucleotide-binding</keyword>
<dbReference type="FunFam" id="3.40.50.300:FF:002884">
    <property type="entry name" value="ATP-dependent DNA helicase"/>
    <property type="match status" value="1"/>
</dbReference>
<dbReference type="PANTHER" id="PTHR10492:SF101">
    <property type="entry name" value="ATP-DEPENDENT DNA HELICASE"/>
    <property type="match status" value="1"/>
</dbReference>
<dbReference type="InterPro" id="IPR010285">
    <property type="entry name" value="DNA_helicase_pif1-like_DEAD"/>
</dbReference>
<dbReference type="Gene3D" id="2.40.50.140">
    <property type="entry name" value="Nucleic acid-binding proteins"/>
    <property type="match status" value="2"/>
</dbReference>
<protein>
    <recommendedName>
        <fullName evidence="1">ATP-dependent DNA helicase</fullName>
        <ecNumber evidence="1">5.6.2.3</ecNumber>
    </recommendedName>
</protein>
<dbReference type="PANTHER" id="PTHR10492">
    <property type="match status" value="1"/>
</dbReference>
<keyword evidence="1" id="KW-0227">DNA damage</keyword>
<dbReference type="InterPro" id="IPR012340">
    <property type="entry name" value="NA-bd_OB-fold"/>
</dbReference>
<feature type="region of interest" description="Disordered" evidence="2">
    <location>
        <begin position="360"/>
        <end position="380"/>
    </location>
</feature>
<keyword evidence="1" id="KW-0347">Helicase</keyword>
<feature type="domain" description="DNA helicase Pif1-like 2B" evidence="4">
    <location>
        <begin position="729"/>
        <end position="775"/>
    </location>
</feature>
<evidence type="ECO:0000259" key="3">
    <source>
        <dbReference type="Pfam" id="PF05970"/>
    </source>
</evidence>
<dbReference type="GO" id="GO:0006281">
    <property type="term" value="P:DNA repair"/>
    <property type="evidence" value="ECO:0007669"/>
    <property type="project" value="UniProtKB-KW"/>
</dbReference>
<keyword evidence="1" id="KW-0234">DNA repair</keyword>
<dbReference type="GO" id="GO:0006310">
    <property type="term" value="P:DNA recombination"/>
    <property type="evidence" value="ECO:0007669"/>
    <property type="project" value="UniProtKB-KW"/>
</dbReference>
<reference evidence="6" key="1">
    <citation type="journal article" date="2024" name="IScience">
        <title>Strigolactones Initiate the Formation of Haustorium-like Structures in Castilleja.</title>
        <authorList>
            <person name="Buerger M."/>
            <person name="Peterson D."/>
            <person name="Chory J."/>
        </authorList>
    </citation>
    <scope>NUCLEOTIDE SEQUENCE [LARGE SCALE GENOMIC DNA]</scope>
</reference>
<dbReference type="AlphaFoldDB" id="A0ABD3DWM3"/>